<comment type="similarity">
    <text evidence="2 12">Belongs to the major facilitator superfamily. Sugar transporter (TC 2.A.1.1) family.</text>
</comment>
<feature type="transmembrane region" description="Helical" evidence="13">
    <location>
        <begin position="370"/>
        <end position="395"/>
    </location>
</feature>
<dbReference type="GO" id="GO:0022857">
    <property type="term" value="F:transmembrane transporter activity"/>
    <property type="evidence" value="ECO:0007669"/>
    <property type="project" value="InterPro"/>
</dbReference>
<dbReference type="InterPro" id="IPR020846">
    <property type="entry name" value="MFS_dom"/>
</dbReference>
<keyword evidence="16" id="KW-1185">Reference proteome</keyword>
<dbReference type="EMBL" id="CP003746">
    <property type="protein sequence ID" value="AFU98523.2"/>
    <property type="molecule type" value="Genomic_DNA"/>
</dbReference>
<evidence type="ECO:0000313" key="16">
    <source>
        <dbReference type="Proteomes" id="UP000000466"/>
    </source>
</evidence>
<feature type="transmembrane region" description="Helical" evidence="13">
    <location>
        <begin position="407"/>
        <end position="430"/>
    </location>
</feature>
<evidence type="ECO:0000256" key="12">
    <source>
        <dbReference type="RuleBase" id="RU003346"/>
    </source>
</evidence>
<evidence type="ECO:0000256" key="13">
    <source>
        <dbReference type="SAM" id="Phobius"/>
    </source>
</evidence>
<dbReference type="HOGENOM" id="CLU_001265_30_5_6"/>
<organism evidence="15 16">
    <name type="scientific">Simiduia agarivorans (strain DSM 21679 / JCM 13881 / BCRC 17597 / SA1)</name>
    <dbReference type="NCBI Taxonomy" id="1117647"/>
    <lineage>
        <taxon>Bacteria</taxon>
        <taxon>Pseudomonadati</taxon>
        <taxon>Pseudomonadota</taxon>
        <taxon>Gammaproteobacteria</taxon>
        <taxon>Cellvibrionales</taxon>
        <taxon>Cellvibrionaceae</taxon>
        <taxon>Simiduia</taxon>
    </lineage>
</organism>
<dbReference type="SUPFAM" id="SSF103473">
    <property type="entry name" value="MFS general substrate transporter"/>
    <property type="match status" value="1"/>
</dbReference>
<dbReference type="InterPro" id="IPR005829">
    <property type="entry name" value="Sugar_transporter_CS"/>
</dbReference>
<keyword evidence="8 13" id="KW-0472">Membrane</keyword>
<dbReference type="OrthoDB" id="5368493at2"/>
<proteinExistence type="inferred from homology"/>
<feature type="transmembrane region" description="Helical" evidence="13">
    <location>
        <begin position="64"/>
        <end position="85"/>
    </location>
</feature>
<dbReference type="GO" id="GO:0005886">
    <property type="term" value="C:plasma membrane"/>
    <property type="evidence" value="ECO:0007669"/>
    <property type="project" value="UniProtKB-SubCell"/>
</dbReference>
<dbReference type="Pfam" id="PF00083">
    <property type="entry name" value="Sugar_tr"/>
    <property type="match status" value="1"/>
</dbReference>
<dbReference type="PROSITE" id="PS50850">
    <property type="entry name" value="MFS"/>
    <property type="match status" value="1"/>
</dbReference>
<feature type="transmembrane region" description="Helical" evidence="13">
    <location>
        <begin position="344"/>
        <end position="364"/>
    </location>
</feature>
<evidence type="ECO:0000256" key="4">
    <source>
        <dbReference type="ARBA" id="ARBA00022475"/>
    </source>
</evidence>
<keyword evidence="6 13" id="KW-0812">Transmembrane</keyword>
<comment type="catalytic activity">
    <reaction evidence="9">
        <text>D-xylose(in) + H(+)(in) = D-xylose(out) + H(+)(out)</text>
        <dbReference type="Rhea" id="RHEA:28959"/>
        <dbReference type="ChEBI" id="CHEBI:15378"/>
        <dbReference type="ChEBI" id="CHEBI:53455"/>
    </reaction>
    <physiologicalReaction direction="right-to-left" evidence="9">
        <dbReference type="Rhea" id="RHEA:28961"/>
    </physiologicalReaction>
</comment>
<sequence length="483" mass="51540">MTELHMNAAVMAADQSEPLGWPLLKSAIVAALAGFLFGYDTGVISGSQLYFTEYFSLSAAEQGWAVGSALYGCLLGALVAGLLTSRYGRRPALIFSAILFVISAVGSGAAESLTSLSIYRLIGGIGVGLASMAAPMYIAEIAPAAVRGKLVSLYQFAIVLGFFVVFLASYGIGGGNVAALSAEAQADAHAYNLSHGWRWMLWSETPVAVAFLLLLLLVPESPRWLVLKGQSSRALGVIRNLGYPQPEQQLNAIEQDVGASSAGHWRQLLAKPLRNLLLVGILLSVFQQVTGINAILYYGAEIFSQALGYGPADALKQQLWLGGVNFAATIVAIVTVDRWGRKPLLLLGLTGMMLGLLIFSTMLLTGKLGMTALISILLFIGAFAISMGPVVWVLLSEMFPNQYRAQALSIAVAAQWLFNAIVAGLFPVVNQLAINQSLFNGALPYLIFAAFCLLALVFVVLAVRETKGQSLEDLSKVWTKQDN</sequence>
<evidence type="ECO:0000256" key="10">
    <source>
        <dbReference type="ARBA" id="ARBA00070440"/>
    </source>
</evidence>
<protein>
    <recommendedName>
        <fullName evidence="10">D-xylose-proton symporter</fullName>
    </recommendedName>
    <alternativeName>
        <fullName evidence="11">D-xylose transporter</fullName>
    </alternativeName>
</protein>
<evidence type="ECO:0000256" key="3">
    <source>
        <dbReference type="ARBA" id="ARBA00022448"/>
    </source>
</evidence>
<evidence type="ECO:0000313" key="15">
    <source>
        <dbReference type="EMBL" id="AFU98523.2"/>
    </source>
</evidence>
<evidence type="ECO:0000256" key="6">
    <source>
        <dbReference type="ARBA" id="ARBA00022692"/>
    </source>
</evidence>
<dbReference type="InterPro" id="IPR050820">
    <property type="entry name" value="MFS_Sugar_Transporter"/>
</dbReference>
<gene>
    <name evidence="15" type="ordered locus">M5M_06640</name>
</gene>
<dbReference type="PRINTS" id="PR00171">
    <property type="entry name" value="SUGRTRNSPORT"/>
</dbReference>
<feature type="transmembrane region" description="Helical" evidence="13">
    <location>
        <begin position="199"/>
        <end position="218"/>
    </location>
</feature>
<feature type="transmembrane region" description="Helical" evidence="13">
    <location>
        <begin position="116"/>
        <end position="139"/>
    </location>
</feature>
<evidence type="ECO:0000256" key="5">
    <source>
        <dbReference type="ARBA" id="ARBA00022597"/>
    </source>
</evidence>
<feature type="transmembrane region" description="Helical" evidence="13">
    <location>
        <begin position="151"/>
        <end position="172"/>
    </location>
</feature>
<name>K4KKF6_SIMAS</name>
<feature type="transmembrane region" description="Helical" evidence="13">
    <location>
        <begin position="21"/>
        <end position="44"/>
    </location>
</feature>
<dbReference type="KEGG" id="saga:M5M_06640"/>
<comment type="subcellular location">
    <subcellularLocation>
        <location evidence="1">Cell membrane</location>
        <topology evidence="1">Multi-pass membrane protein</topology>
    </subcellularLocation>
</comment>
<dbReference type="STRING" id="1117647.M5M_06640"/>
<dbReference type="PROSITE" id="PS00216">
    <property type="entry name" value="SUGAR_TRANSPORT_1"/>
    <property type="match status" value="1"/>
</dbReference>
<keyword evidence="3 12" id="KW-0813">Transport</keyword>
<dbReference type="Proteomes" id="UP000000466">
    <property type="component" value="Chromosome"/>
</dbReference>
<evidence type="ECO:0000256" key="1">
    <source>
        <dbReference type="ARBA" id="ARBA00004651"/>
    </source>
</evidence>
<dbReference type="InterPro" id="IPR003663">
    <property type="entry name" value="Sugar/inositol_transpt"/>
</dbReference>
<evidence type="ECO:0000256" key="7">
    <source>
        <dbReference type="ARBA" id="ARBA00022989"/>
    </source>
</evidence>
<dbReference type="RefSeq" id="WP_016389274.1">
    <property type="nucleotide sequence ID" value="NC_018868.3"/>
</dbReference>
<evidence type="ECO:0000256" key="8">
    <source>
        <dbReference type="ARBA" id="ARBA00023136"/>
    </source>
</evidence>
<dbReference type="eggNOG" id="COG2814">
    <property type="taxonomic scope" value="Bacteria"/>
</dbReference>
<dbReference type="FunFam" id="1.20.1250.20:FF:000122">
    <property type="entry name" value="D-xylose transporter XylE"/>
    <property type="match status" value="1"/>
</dbReference>
<dbReference type="Gene3D" id="1.20.1250.20">
    <property type="entry name" value="MFS general substrate transporter like domains"/>
    <property type="match status" value="2"/>
</dbReference>
<dbReference type="PANTHER" id="PTHR48023:SF4">
    <property type="entry name" value="D-XYLOSE-PROTON SYMPORTER-LIKE 2"/>
    <property type="match status" value="1"/>
</dbReference>
<dbReference type="InterPro" id="IPR005828">
    <property type="entry name" value="MFS_sugar_transport-like"/>
</dbReference>
<evidence type="ECO:0000259" key="14">
    <source>
        <dbReference type="PROSITE" id="PS50850"/>
    </source>
</evidence>
<reference evidence="15 16" key="1">
    <citation type="journal article" date="2013" name="Genome Announc.">
        <title>Complete genome sequence of Simiduia agarivorans SA1(T), a marine bacterium able to degrade a variety of polysaccharides.</title>
        <authorList>
            <person name="Lin S.Y."/>
            <person name="Shieh W.Y."/>
            <person name="Chen J.S."/>
            <person name="Tang S.L."/>
        </authorList>
    </citation>
    <scope>NUCLEOTIDE SEQUENCE [LARGE SCALE GENOMIC DNA]</scope>
    <source>
        <strain evidence="16">DSM 21679 / JCM 13881 / BCRC 17597 / SA1</strain>
    </source>
</reference>
<evidence type="ECO:0000256" key="2">
    <source>
        <dbReference type="ARBA" id="ARBA00010992"/>
    </source>
</evidence>
<feature type="transmembrane region" description="Helical" evidence="13">
    <location>
        <begin position="319"/>
        <end position="337"/>
    </location>
</feature>
<keyword evidence="4" id="KW-1003">Cell membrane</keyword>
<feature type="transmembrane region" description="Helical" evidence="13">
    <location>
        <begin position="442"/>
        <end position="463"/>
    </location>
</feature>
<keyword evidence="7 13" id="KW-1133">Transmembrane helix</keyword>
<dbReference type="NCBIfam" id="TIGR00879">
    <property type="entry name" value="SP"/>
    <property type="match status" value="1"/>
</dbReference>
<dbReference type="InterPro" id="IPR036259">
    <property type="entry name" value="MFS_trans_sf"/>
</dbReference>
<feature type="domain" description="Major facilitator superfamily (MFS) profile" evidence="14">
    <location>
        <begin position="26"/>
        <end position="467"/>
    </location>
</feature>
<evidence type="ECO:0000256" key="11">
    <source>
        <dbReference type="ARBA" id="ARBA00076792"/>
    </source>
</evidence>
<dbReference type="PROSITE" id="PS00217">
    <property type="entry name" value="SUGAR_TRANSPORT_2"/>
    <property type="match status" value="1"/>
</dbReference>
<keyword evidence="5 15" id="KW-0762">Sugar transport</keyword>
<feature type="transmembrane region" description="Helical" evidence="13">
    <location>
        <begin position="92"/>
        <end position="110"/>
    </location>
</feature>
<evidence type="ECO:0000256" key="9">
    <source>
        <dbReference type="ARBA" id="ARBA00050593"/>
    </source>
</evidence>
<accession>K4KKF6</accession>
<dbReference type="AlphaFoldDB" id="K4KKF6"/>
<feature type="transmembrane region" description="Helical" evidence="13">
    <location>
        <begin position="276"/>
        <end position="299"/>
    </location>
</feature>
<dbReference type="PANTHER" id="PTHR48023">
    <property type="entry name" value="D-XYLOSE-PROTON SYMPORTER-LIKE 2"/>
    <property type="match status" value="1"/>
</dbReference>